<evidence type="ECO:0000313" key="2">
    <source>
        <dbReference type="Proteomes" id="UP000005306"/>
    </source>
</evidence>
<dbReference type="PANTHER" id="PTHR32026:SF27">
    <property type="entry name" value="METHYLTRANSFERASE FKBM DOMAIN-CONTAINING PROTEIN-RELATED"/>
    <property type="match status" value="1"/>
</dbReference>
<evidence type="ECO:0008006" key="3">
    <source>
        <dbReference type="Google" id="ProtNLM"/>
    </source>
</evidence>
<dbReference type="EMBL" id="AAPV01000001">
    <property type="protein sequence ID" value="EAS84510.1"/>
    <property type="molecule type" value="Genomic_DNA"/>
</dbReference>
<reference evidence="1 2" key="1">
    <citation type="submission" date="2006-04" db="EMBL/GenBank/DDBJ databases">
        <authorList>
            <person name="Giovannoni S.J."/>
            <person name="Cho J.-C."/>
            <person name="Ferriera S."/>
            <person name="Johnson J."/>
            <person name="Kravitz S."/>
            <person name="Halpern A."/>
            <person name="Remington K."/>
            <person name="Beeson K."/>
            <person name="Tran B."/>
            <person name="Rogers Y.-H."/>
            <person name="Friedman R."/>
            <person name="Venter J.C."/>
        </authorList>
    </citation>
    <scope>NUCLEOTIDE SEQUENCE [LARGE SCALE GENOMIC DNA]</scope>
    <source>
        <strain evidence="1 2">HTCC1002</strain>
    </source>
</reference>
<evidence type="ECO:0000313" key="1">
    <source>
        <dbReference type="EMBL" id="EAS84510.1"/>
    </source>
</evidence>
<proteinExistence type="predicted"/>
<accession>Q1V2L8</accession>
<sequence>MLPKYLKPFHIDNENLIRIGPKLDGGYILDKRIVHITKKIITCGLNDDWEFEKHFSKINTSCEVLAYDHTVNKEFWIKRFKKDILHFFLFKKLKLRKILSIFEYYDYISFFKNKNKHYELKISNENIKNKEITINEILNDHDNLILKVDIEGDEYNILKQILKNSKKINALLIEFHDIQKNMNLIKEFIKESSDLKLIHIHGNNVSCVDKNIDPNIIELTFTNVEKIKFDQKITEKKYPIENLDYKNIRRKDDFVLKFENDTKIS</sequence>
<name>Q1V2L8_PELU1</name>
<dbReference type="Proteomes" id="UP000005306">
    <property type="component" value="Unassembled WGS sequence"/>
</dbReference>
<gene>
    <name evidence="1" type="ORF">PU1002_02296</name>
</gene>
<dbReference type="PANTHER" id="PTHR32026">
    <property type="entry name" value="METHYLTRANSFERASE-LIKE PROTEIN 24"/>
    <property type="match status" value="1"/>
</dbReference>
<dbReference type="AlphaFoldDB" id="Q1V2L8"/>
<dbReference type="HOGENOM" id="CLU_1109613_0_0_5"/>
<dbReference type="InterPro" id="IPR026913">
    <property type="entry name" value="METTL24"/>
</dbReference>
<protein>
    <recommendedName>
        <fullName evidence="3">Methyltransferase FkbM domain-containing protein</fullName>
    </recommendedName>
</protein>
<dbReference type="RefSeq" id="WP_006997097.1">
    <property type="nucleotide sequence ID" value="NZ_CH724130.1"/>
</dbReference>
<comment type="caution">
    <text evidence="1">The sequence shown here is derived from an EMBL/GenBank/DDBJ whole genome shotgun (WGS) entry which is preliminary data.</text>
</comment>
<organism evidence="1 2">
    <name type="scientific">Pelagibacter ubique (strain HTCC1002)</name>
    <dbReference type="NCBI Taxonomy" id="314261"/>
    <lineage>
        <taxon>Bacteria</taxon>
        <taxon>Pseudomonadati</taxon>
        <taxon>Pseudomonadota</taxon>
        <taxon>Alphaproteobacteria</taxon>
        <taxon>Candidatus Pelagibacterales</taxon>
        <taxon>Candidatus Pelagibacteraceae</taxon>
        <taxon>Candidatus Pelagibacter</taxon>
    </lineage>
</organism>